<accession>A0A6A4HTM8</accession>
<dbReference type="EMBL" id="ML769458">
    <property type="protein sequence ID" value="KAE9400317.1"/>
    <property type="molecule type" value="Genomic_DNA"/>
</dbReference>
<name>A0A6A4HTM8_9AGAR</name>
<evidence type="ECO:0000259" key="1">
    <source>
        <dbReference type="Pfam" id="PF12770"/>
    </source>
</evidence>
<reference evidence="2" key="1">
    <citation type="journal article" date="2019" name="Environ. Microbiol.">
        <title>Fungal ecological strategies reflected in gene transcription - a case study of two litter decomposers.</title>
        <authorList>
            <person name="Barbi F."/>
            <person name="Kohler A."/>
            <person name="Barry K."/>
            <person name="Baskaran P."/>
            <person name="Daum C."/>
            <person name="Fauchery L."/>
            <person name="Ihrmark K."/>
            <person name="Kuo A."/>
            <person name="LaButti K."/>
            <person name="Lipzen A."/>
            <person name="Morin E."/>
            <person name="Grigoriev I.V."/>
            <person name="Henrissat B."/>
            <person name="Lindahl B."/>
            <person name="Martin F."/>
        </authorList>
    </citation>
    <scope>NUCLEOTIDE SEQUENCE</scope>
    <source>
        <strain evidence="2">JB14</strain>
    </source>
</reference>
<dbReference type="Pfam" id="PF12770">
    <property type="entry name" value="CHAT"/>
    <property type="match status" value="1"/>
</dbReference>
<organism evidence="2 3">
    <name type="scientific">Gymnopus androsaceus JB14</name>
    <dbReference type="NCBI Taxonomy" id="1447944"/>
    <lineage>
        <taxon>Eukaryota</taxon>
        <taxon>Fungi</taxon>
        <taxon>Dikarya</taxon>
        <taxon>Basidiomycota</taxon>
        <taxon>Agaricomycotina</taxon>
        <taxon>Agaricomycetes</taxon>
        <taxon>Agaricomycetidae</taxon>
        <taxon>Agaricales</taxon>
        <taxon>Marasmiineae</taxon>
        <taxon>Omphalotaceae</taxon>
        <taxon>Gymnopus</taxon>
    </lineage>
</organism>
<dbReference type="AlphaFoldDB" id="A0A6A4HTM8"/>
<keyword evidence="3" id="KW-1185">Reference proteome</keyword>
<dbReference type="Proteomes" id="UP000799118">
    <property type="component" value="Unassembled WGS sequence"/>
</dbReference>
<protein>
    <recommendedName>
        <fullName evidence="1">CHAT domain-containing protein</fullName>
    </recommendedName>
</protein>
<dbReference type="OrthoDB" id="9991317at2759"/>
<dbReference type="InterPro" id="IPR024983">
    <property type="entry name" value="CHAT_dom"/>
</dbReference>
<feature type="domain" description="CHAT" evidence="1">
    <location>
        <begin position="122"/>
        <end position="251"/>
    </location>
</feature>
<evidence type="ECO:0000313" key="3">
    <source>
        <dbReference type="Proteomes" id="UP000799118"/>
    </source>
</evidence>
<proteinExistence type="predicted"/>
<gene>
    <name evidence="2" type="ORF">BT96DRAFT_1098305</name>
</gene>
<evidence type="ECO:0000313" key="2">
    <source>
        <dbReference type="EMBL" id="KAE9400317.1"/>
    </source>
</evidence>
<sequence>MSNKYHQYALQRENIITEIRKKPGFETFLLPKSIGALADAARMGPVILLNASDQQCDALVLVNGLREHVVHIPLPDVSYSDLKNKYSKLQGLLQNCGHLPFIPRDSDVKRLGIRKSRADQTNTVARPIVKKLNLKTSSLQRIWWCPSGIFSFLPLHAAGDYSSNASPGTKLCDYAISSYTPSVNALLEAFNASSSLGPVHTAPQLLAISQSYDLPGTVEELNFIKSQARDVVSVKTLVGSEATIEEVKEQMKKSD</sequence>